<feature type="domain" description="N-acetyltransferase" evidence="1">
    <location>
        <begin position="14"/>
        <end position="101"/>
    </location>
</feature>
<dbReference type="Pfam" id="PF14542">
    <property type="entry name" value="Acetyltransf_CG"/>
    <property type="match status" value="1"/>
</dbReference>
<dbReference type="InterPro" id="IPR045057">
    <property type="entry name" value="Gcn5-rel_NAT"/>
</dbReference>
<dbReference type="PROSITE" id="PS51729">
    <property type="entry name" value="GNAT_YJDJ"/>
    <property type="match status" value="1"/>
</dbReference>
<name>A0ABN2G1Q3_9MICO</name>
<evidence type="ECO:0000259" key="1">
    <source>
        <dbReference type="PROSITE" id="PS51729"/>
    </source>
</evidence>
<dbReference type="SUPFAM" id="SSF55729">
    <property type="entry name" value="Acyl-CoA N-acyltransferases (Nat)"/>
    <property type="match status" value="1"/>
</dbReference>
<dbReference type="InterPro" id="IPR031165">
    <property type="entry name" value="GNAT_YJDJ"/>
</dbReference>
<dbReference type="InterPro" id="IPR016181">
    <property type="entry name" value="Acyl_CoA_acyltransferase"/>
</dbReference>
<dbReference type="EMBL" id="BAAAPK010000001">
    <property type="protein sequence ID" value="GAA1663825.1"/>
    <property type="molecule type" value="Genomic_DNA"/>
</dbReference>
<comment type="caution">
    <text evidence="2">The sequence shown here is derived from an EMBL/GenBank/DDBJ whole genome shotgun (WGS) entry which is preliminary data.</text>
</comment>
<organism evidence="2 3">
    <name type="scientific">Microbacterium lacus</name>
    <dbReference type="NCBI Taxonomy" id="415217"/>
    <lineage>
        <taxon>Bacteria</taxon>
        <taxon>Bacillati</taxon>
        <taxon>Actinomycetota</taxon>
        <taxon>Actinomycetes</taxon>
        <taxon>Micrococcales</taxon>
        <taxon>Microbacteriaceae</taxon>
        <taxon>Microbacterium</taxon>
    </lineage>
</organism>
<dbReference type="Proteomes" id="UP001500596">
    <property type="component" value="Unassembled WGS sequence"/>
</dbReference>
<evidence type="ECO:0000313" key="3">
    <source>
        <dbReference type="Proteomes" id="UP001500596"/>
    </source>
</evidence>
<dbReference type="RefSeq" id="WP_344051255.1">
    <property type="nucleotide sequence ID" value="NZ_BAAAPK010000001.1"/>
</dbReference>
<dbReference type="PANTHER" id="PTHR31435:SF10">
    <property type="entry name" value="BSR4717 PROTEIN"/>
    <property type="match status" value="1"/>
</dbReference>
<evidence type="ECO:0000313" key="2">
    <source>
        <dbReference type="EMBL" id="GAA1663825.1"/>
    </source>
</evidence>
<keyword evidence="3" id="KW-1185">Reference proteome</keyword>
<proteinExistence type="predicted"/>
<dbReference type="Gene3D" id="3.40.630.30">
    <property type="match status" value="1"/>
</dbReference>
<gene>
    <name evidence="2" type="ORF">GCM10009807_04930</name>
</gene>
<sequence length="110" mass="12169">MSTQAAPDAEPRVARNDAENRYDLFLADELAGFAEYKVDARGRLVFTHTEVDPAFEGRGLAGILVRTALTDVAAKGETIVPRCPYVVRWLGRHEVAGLQIAWPDEPGFER</sequence>
<accession>A0ABN2G1Q3</accession>
<dbReference type="PANTHER" id="PTHR31435">
    <property type="entry name" value="PROTEIN NATD1"/>
    <property type="match status" value="1"/>
</dbReference>
<reference evidence="2 3" key="1">
    <citation type="journal article" date="2019" name="Int. J. Syst. Evol. Microbiol.">
        <title>The Global Catalogue of Microorganisms (GCM) 10K type strain sequencing project: providing services to taxonomists for standard genome sequencing and annotation.</title>
        <authorList>
            <consortium name="The Broad Institute Genomics Platform"/>
            <consortium name="The Broad Institute Genome Sequencing Center for Infectious Disease"/>
            <person name="Wu L."/>
            <person name="Ma J."/>
        </authorList>
    </citation>
    <scope>NUCLEOTIDE SEQUENCE [LARGE SCALE GENOMIC DNA]</scope>
    <source>
        <strain evidence="2 3">JCM 15575</strain>
    </source>
</reference>
<protein>
    <submittedName>
        <fullName evidence="2">GNAT family N-acetyltransferase</fullName>
    </submittedName>
</protein>